<evidence type="ECO:0000313" key="2">
    <source>
        <dbReference type="Proteomes" id="UP000019102"/>
    </source>
</evidence>
<dbReference type="InterPro" id="IPR003717">
    <property type="entry name" value="RecO"/>
</dbReference>
<dbReference type="Pfam" id="PF02565">
    <property type="entry name" value="RecO_C"/>
    <property type="match status" value="1"/>
</dbReference>
<sequence>MYKEAGFAPVVTHCVSCGNRQDLKAFSIANGGMLCRNCLHIDENKIAIPEKVAKLMALFAG</sequence>
<protein>
    <submittedName>
        <fullName evidence="1">DNA recombination and repair protein RecO</fullName>
    </submittedName>
</protein>
<organism evidence="1 2">
    <name type="scientific">Gracilibacillus boraciitolerans JCM 21714</name>
    <dbReference type="NCBI Taxonomy" id="1298598"/>
    <lineage>
        <taxon>Bacteria</taxon>
        <taxon>Bacillati</taxon>
        <taxon>Bacillota</taxon>
        <taxon>Bacilli</taxon>
        <taxon>Bacillales</taxon>
        <taxon>Bacillaceae</taxon>
        <taxon>Gracilibacillus</taxon>
    </lineage>
</organism>
<evidence type="ECO:0000313" key="1">
    <source>
        <dbReference type="EMBL" id="GAE91165.1"/>
    </source>
</evidence>
<accession>W4VCL2</accession>
<dbReference type="EMBL" id="BAVS01000001">
    <property type="protein sequence ID" value="GAE91165.1"/>
    <property type="molecule type" value="Genomic_DNA"/>
</dbReference>
<dbReference type="AlphaFoldDB" id="W4VCL2"/>
<comment type="caution">
    <text evidence="1">The sequence shown here is derived from an EMBL/GenBank/DDBJ whole genome shotgun (WGS) entry which is preliminary data.</text>
</comment>
<dbReference type="eggNOG" id="COG1381">
    <property type="taxonomic scope" value="Bacteria"/>
</dbReference>
<dbReference type="GO" id="GO:0006281">
    <property type="term" value="P:DNA repair"/>
    <property type="evidence" value="ECO:0007669"/>
    <property type="project" value="InterPro"/>
</dbReference>
<gene>
    <name evidence="1" type="ORF">JCM21714_104</name>
</gene>
<keyword evidence="2" id="KW-1185">Reference proteome</keyword>
<reference evidence="1 2" key="1">
    <citation type="journal article" date="2014" name="Genome Announc.">
        <title>Draft Genome Sequence of the Boron-Tolerant and Moderately Halotolerant Bacterium Gracilibacillus boraciitolerans JCM 21714T.</title>
        <authorList>
            <person name="Ahmed I."/>
            <person name="Oshima K."/>
            <person name="Suda W."/>
            <person name="Kitamura K."/>
            <person name="Iida T."/>
            <person name="Ohmori Y."/>
            <person name="Fujiwara T."/>
            <person name="Hattori M."/>
            <person name="Ohkuma M."/>
        </authorList>
    </citation>
    <scope>NUCLEOTIDE SEQUENCE [LARGE SCALE GENOMIC DNA]</scope>
    <source>
        <strain evidence="1 2">JCM 21714</strain>
    </source>
</reference>
<dbReference type="STRING" id="1298598.JCM21714_104"/>
<dbReference type="GO" id="GO:0006310">
    <property type="term" value="P:DNA recombination"/>
    <property type="evidence" value="ECO:0007669"/>
    <property type="project" value="InterPro"/>
</dbReference>
<dbReference type="Proteomes" id="UP000019102">
    <property type="component" value="Unassembled WGS sequence"/>
</dbReference>
<name>W4VCL2_9BACI</name>
<proteinExistence type="predicted"/>
<dbReference type="InterPro" id="IPR037278">
    <property type="entry name" value="ARFGAP/RecO"/>
</dbReference>
<dbReference type="SUPFAM" id="SSF57863">
    <property type="entry name" value="ArfGap/RecO-like zinc finger"/>
    <property type="match status" value="1"/>
</dbReference>